<evidence type="ECO:0000313" key="1">
    <source>
        <dbReference type="EMBL" id="UYQ73129.1"/>
    </source>
</evidence>
<name>A0ABY6IR86_9HYPH</name>
<dbReference type="RefSeq" id="WP_264226719.1">
    <property type="nucleotide sequence ID" value="NZ_CP107716.1"/>
</dbReference>
<proteinExistence type="predicted"/>
<sequence>MVSFSIPPGRYLRIIHDGPLEAIPDQYARLYAHAAAHGLKATDFKLDFGYSLGLPPGRHELHVALASEQPRLS</sequence>
<dbReference type="SUPFAM" id="SSF55136">
    <property type="entry name" value="Probable bacterial effector-binding domain"/>
    <property type="match status" value="1"/>
</dbReference>
<keyword evidence="2" id="KW-1185">Reference proteome</keyword>
<accession>A0ABY6IR86</accession>
<dbReference type="InterPro" id="IPR011256">
    <property type="entry name" value="Reg_factor_effector_dom_sf"/>
</dbReference>
<gene>
    <name evidence="1" type="ORF">OF122_05025</name>
</gene>
<dbReference type="Gene3D" id="3.20.80.10">
    <property type="entry name" value="Regulatory factor, effector binding domain"/>
    <property type="match status" value="1"/>
</dbReference>
<reference evidence="1" key="1">
    <citation type="submission" date="2022-10" db="EMBL/GenBank/DDBJ databases">
        <title>YIM 151497 complete genome.</title>
        <authorList>
            <person name="Chen X."/>
        </authorList>
    </citation>
    <scope>NUCLEOTIDE SEQUENCE</scope>
    <source>
        <strain evidence="1">YIM 151497</strain>
    </source>
</reference>
<dbReference type="EMBL" id="CP107716">
    <property type="protein sequence ID" value="UYQ73129.1"/>
    <property type="molecule type" value="Genomic_DNA"/>
</dbReference>
<protein>
    <submittedName>
        <fullName evidence="1">GyrI-like domain-containing protein</fullName>
    </submittedName>
</protein>
<evidence type="ECO:0000313" key="2">
    <source>
        <dbReference type="Proteomes" id="UP001163882"/>
    </source>
</evidence>
<organism evidence="1 2">
    <name type="scientific">Pelagibacterium flavum</name>
    <dbReference type="NCBI Taxonomy" id="2984530"/>
    <lineage>
        <taxon>Bacteria</taxon>
        <taxon>Pseudomonadati</taxon>
        <taxon>Pseudomonadota</taxon>
        <taxon>Alphaproteobacteria</taxon>
        <taxon>Hyphomicrobiales</taxon>
        <taxon>Devosiaceae</taxon>
        <taxon>Pelagibacterium</taxon>
    </lineage>
</organism>
<dbReference type="Proteomes" id="UP001163882">
    <property type="component" value="Chromosome"/>
</dbReference>